<reference evidence="2" key="1">
    <citation type="journal article" date="2021" name="Nat. Commun.">
        <title>Genetic determinants of endophytism in the Arabidopsis root mycobiome.</title>
        <authorList>
            <person name="Mesny F."/>
            <person name="Miyauchi S."/>
            <person name="Thiergart T."/>
            <person name="Pickel B."/>
            <person name="Atanasova L."/>
            <person name="Karlsson M."/>
            <person name="Huettel B."/>
            <person name="Barry K.W."/>
            <person name="Haridas S."/>
            <person name="Chen C."/>
            <person name="Bauer D."/>
            <person name="Andreopoulos W."/>
            <person name="Pangilinan J."/>
            <person name="LaButti K."/>
            <person name="Riley R."/>
            <person name="Lipzen A."/>
            <person name="Clum A."/>
            <person name="Drula E."/>
            <person name="Henrissat B."/>
            <person name="Kohler A."/>
            <person name="Grigoriev I.V."/>
            <person name="Martin F.M."/>
            <person name="Hacquard S."/>
        </authorList>
    </citation>
    <scope>NUCLEOTIDE SEQUENCE</scope>
    <source>
        <strain evidence="2">MPI-CAGE-CH-0230</strain>
    </source>
</reference>
<evidence type="ECO:0000313" key="2">
    <source>
        <dbReference type="EMBL" id="KAH7010694.1"/>
    </source>
</evidence>
<feature type="compositionally biased region" description="Polar residues" evidence="1">
    <location>
        <begin position="130"/>
        <end position="148"/>
    </location>
</feature>
<feature type="region of interest" description="Disordered" evidence="1">
    <location>
        <begin position="84"/>
        <end position="223"/>
    </location>
</feature>
<gene>
    <name evidence="2" type="ORF">B0I36DRAFT_58458</name>
</gene>
<name>A0A9P8XT57_9PEZI</name>
<proteinExistence type="predicted"/>
<evidence type="ECO:0000256" key="1">
    <source>
        <dbReference type="SAM" id="MobiDB-lite"/>
    </source>
</evidence>
<accession>A0A9P8XT57</accession>
<dbReference type="Proteomes" id="UP000756346">
    <property type="component" value="Unassembled WGS sequence"/>
</dbReference>
<dbReference type="EMBL" id="JAGTJQ010000017">
    <property type="protein sequence ID" value="KAH7010694.1"/>
    <property type="molecule type" value="Genomic_DNA"/>
</dbReference>
<protein>
    <submittedName>
        <fullName evidence="2">Uncharacterized protein</fullName>
    </submittedName>
</protein>
<dbReference type="GeneID" id="70192603"/>
<feature type="compositionally biased region" description="Basic and acidic residues" evidence="1">
    <location>
        <begin position="104"/>
        <end position="126"/>
    </location>
</feature>
<sequence length="323" mass="35748">MSWQPVKPRWSAYSTFPSFSSTPRSTAPAPPAARHGTPWSPMLLVLFNNARSLGLRLDHKKTEALYVPRVVPFWLLRNSAFISGRAVGPPPRPSHPSKRSTPLSREHLDAAGCSRTKDQPPDDPAKFRYSRTSSSHEMNGGTNTSPSTARWPPSPASTWRVWSDKSPDTGISKNTTTGSTTQSKVSRTASAAIPTNKDTTSRAPSPRHSSSKTRTGWLPAPGARSGMLHSTTSPEVQRYHLCRDITQARIEHCCLSLFILHQLANMHVVPHKIVIFRNALVNWDHVVISARSSPWAHLRGARVVRPPILTRNEVRVFTCDLIA</sequence>
<dbReference type="AlphaFoldDB" id="A0A9P8XT57"/>
<organism evidence="2 3">
    <name type="scientific">Microdochium trichocladiopsis</name>
    <dbReference type="NCBI Taxonomy" id="1682393"/>
    <lineage>
        <taxon>Eukaryota</taxon>
        <taxon>Fungi</taxon>
        <taxon>Dikarya</taxon>
        <taxon>Ascomycota</taxon>
        <taxon>Pezizomycotina</taxon>
        <taxon>Sordariomycetes</taxon>
        <taxon>Xylariomycetidae</taxon>
        <taxon>Xylariales</taxon>
        <taxon>Microdochiaceae</taxon>
        <taxon>Microdochium</taxon>
    </lineage>
</organism>
<keyword evidence="3" id="KW-1185">Reference proteome</keyword>
<comment type="caution">
    <text evidence="2">The sequence shown here is derived from an EMBL/GenBank/DDBJ whole genome shotgun (WGS) entry which is preliminary data.</text>
</comment>
<evidence type="ECO:0000313" key="3">
    <source>
        <dbReference type="Proteomes" id="UP000756346"/>
    </source>
</evidence>
<feature type="compositionally biased region" description="Polar residues" evidence="1">
    <location>
        <begin position="169"/>
        <end position="189"/>
    </location>
</feature>
<dbReference type="RefSeq" id="XP_046004225.1">
    <property type="nucleotide sequence ID" value="XM_046163057.1"/>
</dbReference>